<dbReference type="OrthoDB" id="9778690at2"/>
<dbReference type="InterPro" id="IPR014043">
    <property type="entry name" value="Acyl_transferase_dom"/>
</dbReference>
<evidence type="ECO:0000256" key="1">
    <source>
        <dbReference type="ARBA" id="ARBA00022450"/>
    </source>
</evidence>
<dbReference type="RefSeq" id="WP_127177169.1">
    <property type="nucleotide sequence ID" value="NZ_CP029078.1"/>
</dbReference>
<dbReference type="EMBL" id="CP029078">
    <property type="protein sequence ID" value="QCN88878.1"/>
    <property type="molecule type" value="Genomic_DNA"/>
</dbReference>
<dbReference type="Proteomes" id="UP000501753">
    <property type="component" value="Chromosome"/>
</dbReference>
<dbReference type="PANTHER" id="PTHR43775">
    <property type="entry name" value="FATTY ACID SYNTHASE"/>
    <property type="match status" value="1"/>
</dbReference>
<evidence type="ECO:0000256" key="2">
    <source>
        <dbReference type="ARBA" id="ARBA00022553"/>
    </source>
</evidence>
<reference evidence="5 7" key="2">
    <citation type="submission" date="2018-12" db="EMBL/GenBank/DDBJ databases">
        <title>Streptomyces griseoviridis F1-27 complete genome.</title>
        <authorList>
            <person name="Mariita R.M."/>
            <person name="Sello J.K."/>
        </authorList>
    </citation>
    <scope>NUCLEOTIDE SEQUENCE [LARGE SCALE GENOMIC DNA]</scope>
    <source>
        <strain evidence="5 7">F1-27</strain>
    </source>
</reference>
<dbReference type="AlphaFoldDB" id="A0A3S9Z8Y3"/>
<accession>A0A3S9Z8Y3</accession>
<evidence type="ECO:0000256" key="3">
    <source>
        <dbReference type="SAM" id="MobiDB-lite"/>
    </source>
</evidence>
<keyword evidence="8" id="KW-1185">Reference proteome</keyword>
<keyword evidence="1" id="KW-0596">Phosphopantetheine</keyword>
<dbReference type="PANTHER" id="PTHR43775:SF37">
    <property type="entry name" value="SI:DKEY-61P9.11"/>
    <property type="match status" value="1"/>
</dbReference>
<dbReference type="InterPro" id="IPR016035">
    <property type="entry name" value="Acyl_Trfase/lysoPLipase"/>
</dbReference>
<dbReference type="Gene3D" id="3.40.366.10">
    <property type="entry name" value="Malonyl-Coenzyme A Acyl Carrier Protein, domain 2"/>
    <property type="match status" value="1"/>
</dbReference>
<dbReference type="Pfam" id="PF00698">
    <property type="entry name" value="Acyl_transf_1"/>
    <property type="match status" value="1"/>
</dbReference>
<name>A0A3S9Z8Y3_STRGD</name>
<dbReference type="InterPro" id="IPR050091">
    <property type="entry name" value="PKS_NRPS_Biosynth_Enz"/>
</dbReference>
<evidence type="ECO:0000313" key="8">
    <source>
        <dbReference type="Proteomes" id="UP000501753"/>
    </source>
</evidence>
<feature type="domain" description="Malonyl-CoA:ACP transacylase (MAT)" evidence="4">
    <location>
        <begin position="215"/>
        <end position="509"/>
    </location>
</feature>
<sequence>MRSTARTELSLATAELTVPETGGAHRPQGDLRLVRTALAAHGLVDAPTRAAAVVVVTRDASPPGGTVVEGVPVRTAVSPLGALALAHRTLADGAEDLVLVVNLTGAPGTVRVTRVTRRGAPRDREPAGAPADDTSRLLLWSGRTPADAAGTRDRLRPVARELTDDVFRALPAVVPCGPAAGPVRGAALCARADPAAALDAAEQVTAGRPRPVALLFPGQGSQHTAMAAGLYTRDQVFTEAVDTVLGLMGAEGAAVRADWLSPHDPVVPVDDVRRAQPLLFAVDYALGSMVMSWGVRPTALLGHSAGELVAAVFAGVVSLGDAVAMMRARVRHALSVPAGGMLAVAASAERLRPYLVGEVAVAAVNARLQTMLAGPAAPLSAVGKRLRDDGYTVVAVPATSPFHSPAMAPASAAVERAYAGIRFRPPGLALYSGYTGGLMGEPEALSPRFWARQITDTVYFGPALDELLAAEDMLLVEAGPRQTLASFTRRHPAVRSGASAVVPMLPARPSDPAADRRAVLGAVSRLWTEGHDLDTTALENLWSGGPGNPARGPLPAAGRRR</sequence>
<feature type="compositionally biased region" description="Low complexity" evidence="3">
    <location>
        <begin position="548"/>
        <end position="561"/>
    </location>
</feature>
<keyword evidence="2" id="KW-0597">Phosphoprotein</keyword>
<dbReference type="EMBL" id="CP034687">
    <property type="protein sequence ID" value="AZS84263.1"/>
    <property type="molecule type" value="Genomic_DNA"/>
</dbReference>
<dbReference type="KEGG" id="sgd:ELQ87_08185"/>
<keyword evidence="5" id="KW-0012">Acyltransferase</keyword>
<dbReference type="SUPFAM" id="SSF55048">
    <property type="entry name" value="Probable ACP-binding domain of malonyl-CoA ACP transacylase"/>
    <property type="match status" value="1"/>
</dbReference>
<evidence type="ECO:0000313" key="7">
    <source>
        <dbReference type="Proteomes" id="UP000271291"/>
    </source>
</evidence>
<dbReference type="GO" id="GO:0004312">
    <property type="term" value="F:fatty acid synthase activity"/>
    <property type="evidence" value="ECO:0007669"/>
    <property type="project" value="TreeGrafter"/>
</dbReference>
<organism evidence="5 7">
    <name type="scientific">Streptomyces griseoviridis</name>
    <dbReference type="NCBI Taxonomy" id="45398"/>
    <lineage>
        <taxon>Bacteria</taxon>
        <taxon>Bacillati</taxon>
        <taxon>Actinomycetota</taxon>
        <taxon>Actinomycetes</taxon>
        <taxon>Kitasatosporales</taxon>
        <taxon>Streptomycetaceae</taxon>
        <taxon>Streptomyces</taxon>
    </lineage>
</organism>
<proteinExistence type="predicted"/>
<dbReference type="SUPFAM" id="SSF52151">
    <property type="entry name" value="FabD/lysophospholipase-like"/>
    <property type="match status" value="1"/>
</dbReference>
<dbReference type="Gene3D" id="3.30.70.3290">
    <property type="match status" value="1"/>
</dbReference>
<evidence type="ECO:0000313" key="5">
    <source>
        <dbReference type="EMBL" id="AZS84263.1"/>
    </source>
</evidence>
<dbReference type="Proteomes" id="UP000271291">
    <property type="component" value="Chromosome"/>
</dbReference>
<reference evidence="6 8" key="1">
    <citation type="submission" date="2018-04" db="EMBL/GenBank/DDBJ databases">
        <title>Complete genome sequences of Streptomyces griseoviridis K61 and characterization of antagonistic properties of biological control agents.</title>
        <authorList>
            <person name="Mariita R.M."/>
            <person name="Sello J.K."/>
        </authorList>
    </citation>
    <scope>NUCLEOTIDE SEQUENCE [LARGE SCALE GENOMIC DNA]</scope>
    <source>
        <strain evidence="6 8">K61</strain>
    </source>
</reference>
<evidence type="ECO:0000259" key="4">
    <source>
        <dbReference type="SMART" id="SM00827"/>
    </source>
</evidence>
<dbReference type="SMART" id="SM00827">
    <property type="entry name" value="PKS_AT"/>
    <property type="match status" value="1"/>
</dbReference>
<feature type="region of interest" description="Disordered" evidence="3">
    <location>
        <begin position="542"/>
        <end position="561"/>
    </location>
</feature>
<gene>
    <name evidence="6" type="ORF">DDJ31_31160</name>
    <name evidence="5" type="ORF">ELQ87_08185</name>
</gene>
<keyword evidence="5" id="KW-0808">Transferase</keyword>
<evidence type="ECO:0000313" key="6">
    <source>
        <dbReference type="EMBL" id="QCN88878.1"/>
    </source>
</evidence>
<dbReference type="InterPro" id="IPR001227">
    <property type="entry name" value="Ac_transferase_dom_sf"/>
</dbReference>
<dbReference type="Gene3D" id="3.30.70.250">
    <property type="entry name" value="Malonyl-CoA ACP transacylase, ACP-binding"/>
    <property type="match status" value="1"/>
</dbReference>
<protein>
    <submittedName>
        <fullName evidence="5">Acyltransferase domain-containing protein</fullName>
    </submittedName>
</protein>
<dbReference type="InterPro" id="IPR016036">
    <property type="entry name" value="Malonyl_transacylase_ACP-bd"/>
</dbReference>
<dbReference type="GO" id="GO:0006633">
    <property type="term" value="P:fatty acid biosynthetic process"/>
    <property type="evidence" value="ECO:0007669"/>
    <property type="project" value="TreeGrafter"/>
</dbReference>